<dbReference type="PANTHER" id="PTHR35534:SF1">
    <property type="entry name" value="LARGE RIBOSOMAL SUBUNIT PROTEIN BL32"/>
    <property type="match status" value="1"/>
</dbReference>
<dbReference type="HAMAP" id="MF_00340">
    <property type="entry name" value="Ribosomal_bL32"/>
    <property type="match status" value="1"/>
</dbReference>
<proteinExistence type="inferred from homology"/>
<evidence type="ECO:0000256" key="1">
    <source>
        <dbReference type="ARBA" id="ARBA00008560"/>
    </source>
</evidence>
<dbReference type="NCBIfam" id="TIGR01031">
    <property type="entry name" value="rpmF_bact"/>
    <property type="match status" value="1"/>
</dbReference>
<name>A0A3B0T5R2_9ZZZZ</name>
<dbReference type="AlphaFoldDB" id="A0A3B0T5R2"/>
<dbReference type="InterPro" id="IPR011332">
    <property type="entry name" value="Ribosomal_zn-bd"/>
</dbReference>
<gene>
    <name evidence="5" type="ORF">MNBD_ACTINO02-1307</name>
</gene>
<dbReference type="Pfam" id="PF01783">
    <property type="entry name" value="Ribosomal_L32p"/>
    <property type="match status" value="1"/>
</dbReference>
<sequence length="60" mass="6527">MAVPKKKMSRSRTRRRKAQWKVSAPMTVKCKQCGSASLPHRACAECATYGGRELTGADGS</sequence>
<dbReference type="GO" id="GO:0015934">
    <property type="term" value="C:large ribosomal subunit"/>
    <property type="evidence" value="ECO:0007669"/>
    <property type="project" value="InterPro"/>
</dbReference>
<evidence type="ECO:0000256" key="4">
    <source>
        <dbReference type="SAM" id="MobiDB-lite"/>
    </source>
</evidence>
<evidence type="ECO:0000256" key="3">
    <source>
        <dbReference type="ARBA" id="ARBA00023274"/>
    </source>
</evidence>
<dbReference type="GO" id="GO:0003735">
    <property type="term" value="F:structural constituent of ribosome"/>
    <property type="evidence" value="ECO:0007669"/>
    <property type="project" value="InterPro"/>
</dbReference>
<dbReference type="EMBL" id="UOEK01000412">
    <property type="protein sequence ID" value="VAW07669.1"/>
    <property type="molecule type" value="Genomic_DNA"/>
</dbReference>
<comment type="similarity">
    <text evidence="1">Belongs to the bacterial ribosomal protein bL32 family.</text>
</comment>
<keyword evidence="2" id="KW-0689">Ribosomal protein</keyword>
<evidence type="ECO:0008006" key="6">
    <source>
        <dbReference type="Google" id="ProtNLM"/>
    </source>
</evidence>
<keyword evidence="3" id="KW-0687">Ribonucleoprotein</keyword>
<accession>A0A3B0T5R2</accession>
<dbReference type="InterPro" id="IPR044957">
    <property type="entry name" value="Ribosomal_bL32_bact"/>
</dbReference>
<dbReference type="GO" id="GO:0006412">
    <property type="term" value="P:translation"/>
    <property type="evidence" value="ECO:0007669"/>
    <property type="project" value="InterPro"/>
</dbReference>
<feature type="region of interest" description="Disordered" evidence="4">
    <location>
        <begin position="1"/>
        <end position="20"/>
    </location>
</feature>
<dbReference type="InterPro" id="IPR002677">
    <property type="entry name" value="Ribosomal_bL32"/>
</dbReference>
<dbReference type="PANTHER" id="PTHR35534">
    <property type="entry name" value="50S RIBOSOMAL PROTEIN L32"/>
    <property type="match status" value="1"/>
</dbReference>
<protein>
    <recommendedName>
        <fullName evidence="6">50S ribosomal protein L32</fullName>
    </recommendedName>
</protein>
<feature type="compositionally biased region" description="Basic residues" evidence="4">
    <location>
        <begin position="1"/>
        <end position="19"/>
    </location>
</feature>
<evidence type="ECO:0000256" key="2">
    <source>
        <dbReference type="ARBA" id="ARBA00022980"/>
    </source>
</evidence>
<organism evidence="5">
    <name type="scientific">hydrothermal vent metagenome</name>
    <dbReference type="NCBI Taxonomy" id="652676"/>
    <lineage>
        <taxon>unclassified sequences</taxon>
        <taxon>metagenomes</taxon>
        <taxon>ecological metagenomes</taxon>
    </lineage>
</organism>
<evidence type="ECO:0000313" key="5">
    <source>
        <dbReference type="EMBL" id="VAW07669.1"/>
    </source>
</evidence>
<dbReference type="SUPFAM" id="SSF57829">
    <property type="entry name" value="Zn-binding ribosomal proteins"/>
    <property type="match status" value="1"/>
</dbReference>
<reference evidence="5" key="1">
    <citation type="submission" date="2018-06" db="EMBL/GenBank/DDBJ databases">
        <authorList>
            <person name="Zhirakovskaya E."/>
        </authorList>
    </citation>
    <scope>NUCLEOTIDE SEQUENCE</scope>
</reference>